<keyword evidence="3" id="KW-1185">Reference proteome</keyword>
<accession>A0A4C1T5Z9</accession>
<comment type="caution">
    <text evidence="2">The sequence shown here is derived from an EMBL/GenBank/DDBJ whole genome shotgun (WGS) entry which is preliminary data.</text>
</comment>
<dbReference type="Proteomes" id="UP000299102">
    <property type="component" value="Unassembled WGS sequence"/>
</dbReference>
<reference evidence="2 3" key="1">
    <citation type="journal article" date="2019" name="Commun. Biol.">
        <title>The bagworm genome reveals a unique fibroin gene that provides high tensile strength.</title>
        <authorList>
            <person name="Kono N."/>
            <person name="Nakamura H."/>
            <person name="Ohtoshi R."/>
            <person name="Tomita M."/>
            <person name="Numata K."/>
            <person name="Arakawa K."/>
        </authorList>
    </citation>
    <scope>NUCLEOTIDE SEQUENCE [LARGE SCALE GENOMIC DNA]</scope>
</reference>
<protein>
    <submittedName>
        <fullName evidence="2">Uncharacterized protein</fullName>
    </submittedName>
</protein>
<feature type="region of interest" description="Disordered" evidence="1">
    <location>
        <begin position="123"/>
        <end position="182"/>
    </location>
</feature>
<evidence type="ECO:0000256" key="1">
    <source>
        <dbReference type="SAM" id="MobiDB-lite"/>
    </source>
</evidence>
<gene>
    <name evidence="2" type="ORF">EVAR_78288_1</name>
</gene>
<dbReference type="OrthoDB" id="425681at2759"/>
<evidence type="ECO:0000313" key="2">
    <source>
        <dbReference type="EMBL" id="GBP08898.1"/>
    </source>
</evidence>
<proteinExistence type="predicted"/>
<name>A0A4C1T5Z9_EUMVA</name>
<evidence type="ECO:0000313" key="3">
    <source>
        <dbReference type="Proteomes" id="UP000299102"/>
    </source>
</evidence>
<dbReference type="AlphaFoldDB" id="A0A4C1T5Z9"/>
<organism evidence="2 3">
    <name type="scientific">Eumeta variegata</name>
    <name type="common">Bagworm moth</name>
    <name type="synonym">Eumeta japonica</name>
    <dbReference type="NCBI Taxonomy" id="151549"/>
    <lineage>
        <taxon>Eukaryota</taxon>
        <taxon>Metazoa</taxon>
        <taxon>Ecdysozoa</taxon>
        <taxon>Arthropoda</taxon>
        <taxon>Hexapoda</taxon>
        <taxon>Insecta</taxon>
        <taxon>Pterygota</taxon>
        <taxon>Neoptera</taxon>
        <taxon>Endopterygota</taxon>
        <taxon>Lepidoptera</taxon>
        <taxon>Glossata</taxon>
        <taxon>Ditrysia</taxon>
        <taxon>Tineoidea</taxon>
        <taxon>Psychidae</taxon>
        <taxon>Oiketicinae</taxon>
        <taxon>Eumeta</taxon>
    </lineage>
</organism>
<dbReference type="EMBL" id="BGZK01000033">
    <property type="protein sequence ID" value="GBP08898.1"/>
    <property type="molecule type" value="Genomic_DNA"/>
</dbReference>
<sequence>MNESGLTKRICRANVCDGKVGKGRPRKSYADHTGGILKKGQILSIRNRRACMKRLMDVSETSKICKDRTMCKTSLCLPFWEIGINTVLQKPELRNGSATRQGGRRSVSRARVAGAIRGAVAGTSQTTLDPPPKVAAATVRPPRPAYVTGKRRHSASSAESSFSNGARPARGRCRVSTLSPTS</sequence>